<evidence type="ECO:0000313" key="4">
    <source>
        <dbReference type="Proteomes" id="UP000265566"/>
    </source>
</evidence>
<feature type="region of interest" description="Disordered" evidence="1">
    <location>
        <begin position="37"/>
        <end position="56"/>
    </location>
</feature>
<sequence length="513" mass="56794">MLYAFTLDGYLQKRAKLKTPEEQERLLREFPQVIAEDLESESATPDVPEKKLPTNFQELSQTTCTKVSLATEVPKAAADDFSDEDDFADDQEWLFHDTPQVTTGYPEFSKSKTPEIPDKKAENNIQGIWEATCMTASIEPEVPKVVSNGPQVTAGYPEFSKSKTPEIPDKKAENNMQGIWEATSMTGSIVPEVPKVVADGIPQGTTGYPKFSKSKTPEIPDKKAENNLQGFWEATCMTGSIVPEVPKVVANGIPQVTTGYLDFSKSKTPEVPVKKTENNMQGFWEANCIEASVVPEVPKAVANSFVFMGKRFHVADQTKQESESPKSILSLSRPSEVPLFNIAMNNTASNGISRDTVTSTVHQRSSMSVQQQPATQTFSSFKKDGVFMPAKSNEVTIKAKNSQGTSDKQVRPAQIQVIELSDDDDEEIEKSSTIKPSFITPVPVENPHSSTWNYIDPQGNVQGPFPLFSLKCWNDSRYFSPDFKVWKAGQTQDQSVLLVDILSKYFPVGPSFM</sequence>
<dbReference type="InterPro" id="IPR045894">
    <property type="entry name" value="At5g08430-like"/>
</dbReference>
<dbReference type="Proteomes" id="UP000265566">
    <property type="component" value="Chromosome 6"/>
</dbReference>
<organism evidence="3 4">
    <name type="scientific">Medicago truncatula</name>
    <name type="common">Barrel medic</name>
    <name type="synonym">Medicago tribuloides</name>
    <dbReference type="NCBI Taxonomy" id="3880"/>
    <lineage>
        <taxon>Eukaryota</taxon>
        <taxon>Viridiplantae</taxon>
        <taxon>Streptophyta</taxon>
        <taxon>Embryophyta</taxon>
        <taxon>Tracheophyta</taxon>
        <taxon>Spermatophyta</taxon>
        <taxon>Magnoliopsida</taxon>
        <taxon>eudicotyledons</taxon>
        <taxon>Gunneridae</taxon>
        <taxon>Pentapetalae</taxon>
        <taxon>rosids</taxon>
        <taxon>fabids</taxon>
        <taxon>Fabales</taxon>
        <taxon>Fabaceae</taxon>
        <taxon>Papilionoideae</taxon>
        <taxon>50 kb inversion clade</taxon>
        <taxon>NPAAA clade</taxon>
        <taxon>Hologalegina</taxon>
        <taxon>IRL clade</taxon>
        <taxon>Trifolieae</taxon>
        <taxon>Medicago</taxon>
    </lineage>
</organism>
<dbReference type="EMBL" id="PSQE01000006">
    <property type="protein sequence ID" value="RHN52164.1"/>
    <property type="molecule type" value="Genomic_DNA"/>
</dbReference>
<dbReference type="InterPro" id="IPR035445">
    <property type="entry name" value="GYF-like_dom_sf"/>
</dbReference>
<dbReference type="AlphaFoldDB" id="A0A396HJY9"/>
<dbReference type="PANTHER" id="PTHR46851">
    <property type="entry name" value="OS01G0884500 PROTEIN"/>
    <property type="match status" value="1"/>
</dbReference>
<dbReference type="InterPro" id="IPR003169">
    <property type="entry name" value="GYF"/>
</dbReference>
<comment type="caution">
    <text evidence="3">The sequence shown here is derived from an EMBL/GenBank/DDBJ whole genome shotgun (WGS) entry which is preliminary data.</text>
</comment>
<reference evidence="4" key="1">
    <citation type="journal article" date="2018" name="Nat. Plants">
        <title>Whole-genome landscape of Medicago truncatula symbiotic genes.</title>
        <authorList>
            <person name="Pecrix Y."/>
            <person name="Staton S.E."/>
            <person name="Sallet E."/>
            <person name="Lelandais-Briere C."/>
            <person name="Moreau S."/>
            <person name="Carrere S."/>
            <person name="Blein T."/>
            <person name="Jardinaud M.F."/>
            <person name="Latrasse D."/>
            <person name="Zouine M."/>
            <person name="Zahm M."/>
            <person name="Kreplak J."/>
            <person name="Mayjonade B."/>
            <person name="Satge C."/>
            <person name="Perez M."/>
            <person name="Cauet S."/>
            <person name="Marande W."/>
            <person name="Chantry-Darmon C."/>
            <person name="Lopez-Roques C."/>
            <person name="Bouchez O."/>
            <person name="Berard A."/>
            <person name="Debelle F."/>
            <person name="Munos S."/>
            <person name="Bendahmane A."/>
            <person name="Berges H."/>
            <person name="Niebel A."/>
            <person name="Buitink J."/>
            <person name="Frugier F."/>
            <person name="Benhamed M."/>
            <person name="Crespi M."/>
            <person name="Gouzy J."/>
            <person name="Gamas P."/>
        </authorList>
    </citation>
    <scope>NUCLEOTIDE SEQUENCE [LARGE SCALE GENOMIC DNA]</scope>
    <source>
        <strain evidence="4">cv. Jemalong A17</strain>
    </source>
</reference>
<dbReference type="SMART" id="SM00444">
    <property type="entry name" value="GYF"/>
    <property type="match status" value="1"/>
</dbReference>
<evidence type="ECO:0000256" key="1">
    <source>
        <dbReference type="SAM" id="MobiDB-lite"/>
    </source>
</evidence>
<protein>
    <submittedName>
        <fullName evidence="3">Putative GYF domain-containing protein</fullName>
    </submittedName>
</protein>
<proteinExistence type="predicted"/>
<dbReference type="Pfam" id="PF02213">
    <property type="entry name" value="GYF"/>
    <property type="match status" value="1"/>
</dbReference>
<dbReference type="SUPFAM" id="SSF55277">
    <property type="entry name" value="GYF domain"/>
    <property type="match status" value="1"/>
</dbReference>
<gene>
    <name evidence="3" type="ORF">MtrunA17_Chr6g0477431</name>
</gene>
<evidence type="ECO:0000259" key="2">
    <source>
        <dbReference type="PROSITE" id="PS50829"/>
    </source>
</evidence>
<dbReference type="PROSITE" id="PS50829">
    <property type="entry name" value="GYF"/>
    <property type="match status" value="1"/>
</dbReference>
<dbReference type="Gene3D" id="3.30.1490.40">
    <property type="match status" value="1"/>
</dbReference>
<evidence type="ECO:0000313" key="3">
    <source>
        <dbReference type="EMBL" id="RHN52164.1"/>
    </source>
</evidence>
<feature type="domain" description="GYF" evidence="2">
    <location>
        <begin position="449"/>
        <end position="503"/>
    </location>
</feature>
<accession>A0A396HJY9</accession>
<name>A0A396HJY9_MEDTR</name>
<dbReference type="PANTHER" id="PTHR46851:SF16">
    <property type="entry name" value="GYF DOMAIN PROTEIN"/>
    <property type="match status" value="1"/>
</dbReference>
<dbReference type="Gramene" id="rna36796">
    <property type="protein sequence ID" value="RHN52164.1"/>
    <property type="gene ID" value="gene36796"/>
</dbReference>